<evidence type="ECO:0000313" key="1">
    <source>
        <dbReference type="Proteomes" id="UP000000437"/>
    </source>
</evidence>
<sequence length="229" mass="24817">MADRSPLFLLLIFWTLSTGVFGAEDTRVFSSSGETVHLPCRNTDQPCRPSGTTWTYSSYRQTTAVELIGLGVNKTNSERLNLGSDCSLIISRVTTEDAGLYTCQQWSGEGGHRYGADSVVFLHVVAVLSVLLSAAALAVFIAAVLCLIQRRRRAAAHQRASGESAVKDENQVHYQTIHMSINPAARAHEQTEDSVTYSEVTCAGKKPEKSASDDDGNDSVTYAAVSRRA</sequence>
<organism evidence="1 2">
    <name type="scientific">Danio rerio</name>
    <name type="common">Zebrafish</name>
    <name type="synonym">Brachydanio rerio</name>
    <dbReference type="NCBI Taxonomy" id="7955"/>
    <lineage>
        <taxon>Eukaryota</taxon>
        <taxon>Metazoa</taxon>
        <taxon>Chordata</taxon>
        <taxon>Craniata</taxon>
        <taxon>Vertebrata</taxon>
        <taxon>Euteleostomi</taxon>
        <taxon>Actinopterygii</taxon>
        <taxon>Neopterygii</taxon>
        <taxon>Teleostei</taxon>
        <taxon>Ostariophysi</taxon>
        <taxon>Cypriniformes</taxon>
        <taxon>Danionidae</taxon>
        <taxon>Danioninae</taxon>
        <taxon>Danio</taxon>
    </lineage>
</organism>
<dbReference type="Proteomes" id="UP000000437">
    <property type="component" value="Chromosome 3"/>
</dbReference>
<name>A0AC58J041_DANRE</name>
<dbReference type="RefSeq" id="XP_073799853.1">
    <property type="nucleotide sequence ID" value="XM_073943752.1"/>
</dbReference>
<accession>A0AC58J041</accession>
<gene>
    <name evidence="2" type="primary">LOC110438447</name>
</gene>
<evidence type="ECO:0000313" key="2">
    <source>
        <dbReference type="RefSeq" id="XP_073799853.1"/>
    </source>
</evidence>
<proteinExistence type="predicted"/>
<keyword evidence="1" id="KW-1185">Reference proteome</keyword>
<reference evidence="2" key="1">
    <citation type="submission" date="2025-08" db="UniProtKB">
        <authorList>
            <consortium name="RefSeq"/>
        </authorList>
    </citation>
    <scope>IDENTIFICATION</scope>
    <source>
        <strain evidence="2">Tuebingen</strain>
        <tissue evidence="2">Fibroblasts and whole tissue</tissue>
    </source>
</reference>
<protein>
    <submittedName>
        <fullName evidence="2">Uncharacterized protein isoform X7</fullName>
    </submittedName>
</protein>